<keyword evidence="1" id="KW-1133">Transmembrane helix</keyword>
<sequence>MRTFGPIPAARRRGREGVAAVEFALVGPILVLLLIGIVVYGGWFLMAQSVQALASEGARAAIGGLDAAERDGLARREVSEAVRGVALNPDHTTIEVREDAGRLRVVVVYDASDSLIMALGGMLPRPPSVIRRSAVIHVGDYG</sequence>
<feature type="transmembrane region" description="Helical" evidence="1">
    <location>
        <begin position="21"/>
        <end position="46"/>
    </location>
</feature>
<evidence type="ECO:0000313" key="4">
    <source>
        <dbReference type="Proteomes" id="UP000031166"/>
    </source>
</evidence>
<protein>
    <recommendedName>
        <fullName evidence="2">TadE-like domain-containing protein</fullName>
    </recommendedName>
</protein>
<keyword evidence="1" id="KW-0472">Membrane</keyword>
<accession>A0A0B4DWC8</accession>
<gene>
    <name evidence="3" type="ORF">RM53_07805</name>
</gene>
<dbReference type="Proteomes" id="UP000031166">
    <property type="component" value="Unassembled WGS sequence"/>
</dbReference>
<dbReference type="EMBL" id="JWSY01000010">
    <property type="protein sequence ID" value="KIC58563.1"/>
    <property type="molecule type" value="Genomic_DNA"/>
</dbReference>
<reference evidence="3 4" key="1">
    <citation type="submission" date="2014-12" db="EMBL/GenBank/DDBJ databases">
        <title>Genome sequencing of Brevundimonas nasdae TPW30.</title>
        <authorList>
            <person name="Tan P.W."/>
            <person name="Chan K.-G."/>
        </authorList>
    </citation>
    <scope>NUCLEOTIDE SEQUENCE [LARGE SCALE GENOMIC DNA]</scope>
    <source>
        <strain evidence="3 4">TPW30</strain>
    </source>
</reference>
<feature type="domain" description="TadE-like" evidence="2">
    <location>
        <begin position="17"/>
        <end position="59"/>
    </location>
</feature>
<dbReference type="AlphaFoldDB" id="A0A0B4DWC8"/>
<proteinExistence type="predicted"/>
<evidence type="ECO:0000313" key="3">
    <source>
        <dbReference type="EMBL" id="KIC58563.1"/>
    </source>
</evidence>
<organism evidence="3 4">
    <name type="scientific">Brevundimonas nasdae</name>
    <dbReference type="NCBI Taxonomy" id="172043"/>
    <lineage>
        <taxon>Bacteria</taxon>
        <taxon>Pseudomonadati</taxon>
        <taxon>Pseudomonadota</taxon>
        <taxon>Alphaproteobacteria</taxon>
        <taxon>Caulobacterales</taxon>
        <taxon>Caulobacteraceae</taxon>
        <taxon>Brevundimonas</taxon>
    </lineage>
</organism>
<evidence type="ECO:0000259" key="2">
    <source>
        <dbReference type="Pfam" id="PF07811"/>
    </source>
</evidence>
<dbReference type="InterPro" id="IPR012495">
    <property type="entry name" value="TadE-like_dom"/>
</dbReference>
<keyword evidence="1" id="KW-0812">Transmembrane</keyword>
<dbReference type="RefSeq" id="WP_039245762.1">
    <property type="nucleotide sequence ID" value="NZ_JWSY01000010.1"/>
</dbReference>
<name>A0A0B4DWC8_9CAUL</name>
<dbReference type="STRING" id="172043.RM53_07805"/>
<comment type="caution">
    <text evidence="3">The sequence shown here is derived from an EMBL/GenBank/DDBJ whole genome shotgun (WGS) entry which is preliminary data.</text>
</comment>
<dbReference type="Pfam" id="PF07811">
    <property type="entry name" value="TadE"/>
    <property type="match status" value="1"/>
</dbReference>
<evidence type="ECO:0000256" key="1">
    <source>
        <dbReference type="SAM" id="Phobius"/>
    </source>
</evidence>